<evidence type="ECO:0000313" key="2">
    <source>
        <dbReference type="Proteomes" id="UP000034562"/>
    </source>
</evidence>
<dbReference type="AlphaFoldDB" id="A0A0G0T4Z3"/>
<proteinExistence type="predicted"/>
<sequence length="143" mass="16115">LKTEKIHYHAGFVVFENNQKIDFSDNKYMFIKPCTVDGKEIENPGDEQIEKAHLHDNVGDVIHIESEGAVWRDLFVNINFPVDYSKVTAFINGQKVASFETLPIKLDDSLVLFIGDNDKSLFSQAVTKEYIESQSKKSAGCGD</sequence>
<dbReference type="EMBL" id="LBZK01000037">
    <property type="protein sequence ID" value="KKR69771.1"/>
    <property type="molecule type" value="Genomic_DNA"/>
</dbReference>
<name>A0A0G0T4Z3_9BACT</name>
<feature type="non-terminal residue" evidence="1">
    <location>
        <position position="1"/>
    </location>
</feature>
<reference evidence="1 2" key="1">
    <citation type="journal article" date="2015" name="Nature">
        <title>rRNA introns, odd ribosomes, and small enigmatic genomes across a large radiation of phyla.</title>
        <authorList>
            <person name="Brown C.T."/>
            <person name="Hug L.A."/>
            <person name="Thomas B.C."/>
            <person name="Sharon I."/>
            <person name="Castelle C.J."/>
            <person name="Singh A."/>
            <person name="Wilkins M.J."/>
            <person name="Williams K.H."/>
            <person name="Banfield J.F."/>
        </authorList>
    </citation>
    <scope>NUCLEOTIDE SEQUENCE [LARGE SCALE GENOMIC DNA]</scope>
</reference>
<dbReference type="Proteomes" id="UP000034562">
    <property type="component" value="Unassembled WGS sequence"/>
</dbReference>
<accession>A0A0G0T4Z3</accession>
<comment type="caution">
    <text evidence="1">The sequence shown here is derived from an EMBL/GenBank/DDBJ whole genome shotgun (WGS) entry which is preliminary data.</text>
</comment>
<dbReference type="STRING" id="1618563.UU12_C0037G0004"/>
<evidence type="ECO:0000313" key="1">
    <source>
        <dbReference type="EMBL" id="KKR69771.1"/>
    </source>
</evidence>
<gene>
    <name evidence="1" type="ORF">UU12_C0037G0004</name>
</gene>
<protein>
    <submittedName>
        <fullName evidence="1">Uncharacterized protein</fullName>
    </submittedName>
</protein>
<organism evidence="1 2">
    <name type="scientific">Candidatus Woesebacteria bacterium GW2011_GWA2_40_7b</name>
    <dbReference type="NCBI Taxonomy" id="1618563"/>
    <lineage>
        <taxon>Bacteria</taxon>
        <taxon>Candidatus Woeseibacteriota</taxon>
    </lineage>
</organism>